<evidence type="ECO:0000259" key="1">
    <source>
        <dbReference type="Pfam" id="PF10536"/>
    </source>
</evidence>
<feature type="domain" description="Aminotransferase-like plant mobile" evidence="1">
    <location>
        <begin position="56"/>
        <end position="116"/>
    </location>
</feature>
<evidence type="ECO:0000313" key="2">
    <source>
        <dbReference type="EMBL" id="KAG9442101.1"/>
    </source>
</evidence>
<comment type="caution">
    <text evidence="2">The sequence shown here is derived from an EMBL/GenBank/DDBJ whole genome shotgun (WGS) entry which is preliminary data.</text>
</comment>
<dbReference type="Proteomes" id="UP000825729">
    <property type="component" value="Unassembled WGS sequence"/>
</dbReference>
<organism evidence="2 3">
    <name type="scientific">Aristolochia fimbriata</name>
    <name type="common">White veined hardy Dutchman's pipe vine</name>
    <dbReference type="NCBI Taxonomy" id="158543"/>
    <lineage>
        <taxon>Eukaryota</taxon>
        <taxon>Viridiplantae</taxon>
        <taxon>Streptophyta</taxon>
        <taxon>Embryophyta</taxon>
        <taxon>Tracheophyta</taxon>
        <taxon>Spermatophyta</taxon>
        <taxon>Magnoliopsida</taxon>
        <taxon>Magnoliidae</taxon>
        <taxon>Piperales</taxon>
        <taxon>Aristolochiaceae</taxon>
        <taxon>Aristolochia</taxon>
    </lineage>
</organism>
<gene>
    <name evidence="2" type="ORF">H6P81_017955</name>
</gene>
<dbReference type="PANTHER" id="PTHR46033">
    <property type="entry name" value="PROTEIN MAIN-LIKE 2"/>
    <property type="match status" value="1"/>
</dbReference>
<reference evidence="2 3" key="1">
    <citation type="submission" date="2021-07" db="EMBL/GenBank/DDBJ databases">
        <title>The Aristolochia fimbriata genome: insights into angiosperm evolution, floral development and chemical biosynthesis.</title>
        <authorList>
            <person name="Jiao Y."/>
        </authorList>
    </citation>
    <scope>NUCLEOTIDE SEQUENCE [LARGE SCALE GENOMIC DNA]</scope>
    <source>
        <strain evidence="2">IBCAS-2021</strain>
        <tissue evidence="2">Leaf</tissue>
    </source>
</reference>
<sequence>MDHRYLVENDERSPIDIGRDGKHTLDPKCLECTKHFQTLQNWTMDERLLLYIEAAGFEAFVRVQRLTLDKPLFTSLVERWRSETNIFHLANGEMTIMLEDVSVLLGLRVNSLAVTSST</sequence>
<dbReference type="InterPro" id="IPR044824">
    <property type="entry name" value="MAIN-like"/>
</dbReference>
<proteinExistence type="predicted"/>
<evidence type="ECO:0000313" key="3">
    <source>
        <dbReference type="Proteomes" id="UP000825729"/>
    </source>
</evidence>
<dbReference type="InterPro" id="IPR019557">
    <property type="entry name" value="AminoTfrase-like_pln_mobile"/>
</dbReference>
<dbReference type="Pfam" id="PF10536">
    <property type="entry name" value="PMD"/>
    <property type="match status" value="1"/>
</dbReference>
<protein>
    <recommendedName>
        <fullName evidence="1">Aminotransferase-like plant mobile domain-containing protein</fullName>
    </recommendedName>
</protein>
<accession>A0AAV7E125</accession>
<dbReference type="PANTHER" id="PTHR46033:SF8">
    <property type="entry name" value="PROTEIN MAINTENANCE OF MERISTEMS-LIKE"/>
    <property type="match status" value="1"/>
</dbReference>
<dbReference type="AlphaFoldDB" id="A0AAV7E125"/>
<dbReference type="EMBL" id="JAINDJ010000007">
    <property type="protein sequence ID" value="KAG9442101.1"/>
    <property type="molecule type" value="Genomic_DNA"/>
</dbReference>
<dbReference type="GO" id="GO:0010073">
    <property type="term" value="P:meristem maintenance"/>
    <property type="evidence" value="ECO:0007669"/>
    <property type="project" value="InterPro"/>
</dbReference>
<name>A0AAV7E125_ARIFI</name>
<keyword evidence="3" id="KW-1185">Reference proteome</keyword>